<evidence type="ECO:0000256" key="4">
    <source>
        <dbReference type="ARBA" id="ARBA00022475"/>
    </source>
</evidence>
<evidence type="ECO:0000313" key="12">
    <source>
        <dbReference type="Proteomes" id="UP001501600"/>
    </source>
</evidence>
<evidence type="ECO:0000256" key="8">
    <source>
        <dbReference type="ARBA" id="ARBA00023136"/>
    </source>
</evidence>
<evidence type="ECO:0000256" key="1">
    <source>
        <dbReference type="ARBA" id="ARBA00004429"/>
    </source>
</evidence>
<dbReference type="Pfam" id="PF01554">
    <property type="entry name" value="MatE"/>
    <property type="match status" value="2"/>
</dbReference>
<protein>
    <recommendedName>
        <fullName evidence="9">Multidrug-efflux transporter</fullName>
    </recommendedName>
</protein>
<sequence length="452" mass="48715">MHNSGYQIKKLVQLALPVFAAQVAQTLMGFIDTVMAGQVSAVDMAAVAVGTSIWLPVILLFSGVIWAVPPLVSHLHGAKQEAAVRPLIHQAFYLALICALIAMGVLSQGDSLLAPLALDPELERLSVGYMEAILWGAPAFLLFQVLRSFNEGLSFTPPSMVISFVGLAINIPANYIFINGHFGMPAMGGAGCGVATAIVYWGMALTMGLYLLLSRRFRAYQLFRDFRALSWQAQRQIWALGLPIAAAVFFEVTMFTGVAIMIAPLGPVVVAGHQVAANFSTIIYMLPLSIGVAVTIRVGYYLGREEPKLARMVAKIGVLFGIAVSLFTAILTVLLRHPIADLYSNDAGVIEVALHLMLLCALYQISDAIQVVTTACLRGYKDTMPILWIALISFWGVGFTSGYVLGSTDWVVAAMGAQGYWIGFISGLSCAALLLHLRLKQVQTRYEPSATA</sequence>
<evidence type="ECO:0000256" key="3">
    <source>
        <dbReference type="ARBA" id="ARBA00022449"/>
    </source>
</evidence>
<evidence type="ECO:0000256" key="5">
    <source>
        <dbReference type="ARBA" id="ARBA00022692"/>
    </source>
</evidence>
<dbReference type="Proteomes" id="UP001501600">
    <property type="component" value="Unassembled WGS sequence"/>
</dbReference>
<keyword evidence="2" id="KW-0813">Transport</keyword>
<dbReference type="PANTHER" id="PTHR43298">
    <property type="entry name" value="MULTIDRUG RESISTANCE PROTEIN NORM-RELATED"/>
    <property type="match status" value="1"/>
</dbReference>
<feature type="transmembrane region" description="Helical" evidence="10">
    <location>
        <begin position="386"/>
        <end position="406"/>
    </location>
</feature>
<feature type="transmembrane region" description="Helical" evidence="10">
    <location>
        <begin position="198"/>
        <end position="217"/>
    </location>
</feature>
<proteinExistence type="predicted"/>
<feature type="transmembrane region" description="Helical" evidence="10">
    <location>
        <begin position="53"/>
        <end position="75"/>
    </location>
</feature>
<feature type="transmembrane region" description="Helical" evidence="10">
    <location>
        <begin position="418"/>
        <end position="437"/>
    </location>
</feature>
<organism evidence="11 12">
    <name type="scientific">Ferrimonas gelatinilytica</name>
    <dbReference type="NCBI Taxonomy" id="1255257"/>
    <lineage>
        <taxon>Bacteria</taxon>
        <taxon>Pseudomonadati</taxon>
        <taxon>Pseudomonadota</taxon>
        <taxon>Gammaproteobacteria</taxon>
        <taxon>Alteromonadales</taxon>
        <taxon>Ferrimonadaceae</taxon>
        <taxon>Ferrimonas</taxon>
    </lineage>
</organism>
<name>A0ABP9RXD0_9GAMM</name>
<keyword evidence="4" id="KW-1003">Cell membrane</keyword>
<reference evidence="12" key="1">
    <citation type="journal article" date="2019" name="Int. J. Syst. Evol. Microbiol.">
        <title>The Global Catalogue of Microorganisms (GCM) 10K type strain sequencing project: providing services to taxonomists for standard genome sequencing and annotation.</title>
        <authorList>
            <consortium name="The Broad Institute Genomics Platform"/>
            <consortium name="The Broad Institute Genome Sequencing Center for Infectious Disease"/>
            <person name="Wu L."/>
            <person name="Ma J."/>
        </authorList>
    </citation>
    <scope>NUCLEOTIDE SEQUENCE [LARGE SCALE GENOMIC DNA]</scope>
    <source>
        <strain evidence="12">JCM 18720</strain>
    </source>
</reference>
<evidence type="ECO:0000256" key="10">
    <source>
        <dbReference type="SAM" id="Phobius"/>
    </source>
</evidence>
<keyword evidence="3" id="KW-0050">Antiport</keyword>
<dbReference type="InterPro" id="IPR050222">
    <property type="entry name" value="MATE_MdtK"/>
</dbReference>
<keyword evidence="8 10" id="KW-0472">Membrane</keyword>
<comment type="caution">
    <text evidence="11">The sequence shown here is derived from an EMBL/GenBank/DDBJ whole genome shotgun (WGS) entry which is preliminary data.</text>
</comment>
<comment type="subcellular location">
    <subcellularLocation>
        <location evidence="1">Cell inner membrane</location>
        <topology evidence="1">Multi-pass membrane protein</topology>
    </subcellularLocation>
</comment>
<dbReference type="PIRSF" id="PIRSF006603">
    <property type="entry name" value="DinF"/>
    <property type="match status" value="1"/>
</dbReference>
<feature type="transmembrane region" description="Helical" evidence="10">
    <location>
        <begin position="237"/>
        <end position="262"/>
    </location>
</feature>
<accession>A0ABP9RXD0</accession>
<feature type="transmembrane region" description="Helical" evidence="10">
    <location>
        <begin position="282"/>
        <end position="300"/>
    </location>
</feature>
<dbReference type="RefSeq" id="WP_345315575.1">
    <property type="nucleotide sequence ID" value="NZ_BAABLF010000005.1"/>
</dbReference>
<keyword evidence="7" id="KW-0406">Ion transport</keyword>
<dbReference type="InterPro" id="IPR048279">
    <property type="entry name" value="MdtK-like"/>
</dbReference>
<keyword evidence="5 10" id="KW-0812">Transmembrane</keyword>
<dbReference type="NCBIfam" id="TIGR00797">
    <property type="entry name" value="matE"/>
    <property type="match status" value="1"/>
</dbReference>
<feature type="transmembrane region" description="Helical" evidence="10">
    <location>
        <begin position="347"/>
        <end position="365"/>
    </location>
</feature>
<evidence type="ECO:0000256" key="7">
    <source>
        <dbReference type="ARBA" id="ARBA00023065"/>
    </source>
</evidence>
<evidence type="ECO:0000256" key="9">
    <source>
        <dbReference type="ARBA" id="ARBA00031636"/>
    </source>
</evidence>
<evidence type="ECO:0000256" key="6">
    <source>
        <dbReference type="ARBA" id="ARBA00022989"/>
    </source>
</evidence>
<keyword evidence="6 10" id="KW-1133">Transmembrane helix</keyword>
<feature type="transmembrane region" description="Helical" evidence="10">
    <location>
        <begin position="312"/>
        <end position="335"/>
    </location>
</feature>
<dbReference type="EMBL" id="BAABLF010000005">
    <property type="protein sequence ID" value="GAA5187765.1"/>
    <property type="molecule type" value="Genomic_DNA"/>
</dbReference>
<dbReference type="CDD" id="cd13131">
    <property type="entry name" value="MATE_NorM_like"/>
    <property type="match status" value="1"/>
</dbReference>
<dbReference type="PANTHER" id="PTHR43298:SF2">
    <property type="entry name" value="FMN_FAD EXPORTER YEEO-RELATED"/>
    <property type="match status" value="1"/>
</dbReference>
<feature type="transmembrane region" description="Helical" evidence="10">
    <location>
        <begin position="87"/>
        <end position="107"/>
    </location>
</feature>
<feature type="transmembrane region" description="Helical" evidence="10">
    <location>
        <begin position="158"/>
        <end position="178"/>
    </location>
</feature>
<keyword evidence="12" id="KW-1185">Reference proteome</keyword>
<gene>
    <name evidence="11" type="ORF">GCM10025772_06130</name>
</gene>
<feature type="transmembrane region" description="Helical" evidence="10">
    <location>
        <begin position="127"/>
        <end position="146"/>
    </location>
</feature>
<dbReference type="InterPro" id="IPR002528">
    <property type="entry name" value="MATE_fam"/>
</dbReference>
<evidence type="ECO:0000313" key="11">
    <source>
        <dbReference type="EMBL" id="GAA5187765.1"/>
    </source>
</evidence>
<evidence type="ECO:0000256" key="2">
    <source>
        <dbReference type="ARBA" id="ARBA00022448"/>
    </source>
</evidence>